<dbReference type="FunFam" id="3.40.50.1970:FF:000003">
    <property type="entry name" value="Alcohol dehydrogenase, iron-containing"/>
    <property type="match status" value="1"/>
</dbReference>
<feature type="domain" description="Alcohol dehydrogenase iron-type/glycerol dehydrogenase GldA" evidence="3">
    <location>
        <begin position="5"/>
        <end position="167"/>
    </location>
</feature>
<dbReference type="CDD" id="cd08182">
    <property type="entry name" value="HEPD"/>
    <property type="match status" value="1"/>
</dbReference>
<dbReference type="InterPro" id="IPR039697">
    <property type="entry name" value="Alcohol_dehydrogenase_Fe"/>
</dbReference>
<dbReference type="AlphaFoldDB" id="A0A6M1T1P0"/>
<dbReference type="Pfam" id="PF00465">
    <property type="entry name" value="Fe-ADH"/>
    <property type="match status" value="1"/>
</dbReference>
<dbReference type="InterPro" id="IPR001670">
    <property type="entry name" value="ADH_Fe/GldA"/>
</dbReference>
<comment type="caution">
    <text evidence="5">The sequence shown here is derived from an EMBL/GenBank/DDBJ whole genome shotgun (WGS) entry which is preliminary data.</text>
</comment>
<evidence type="ECO:0000313" key="6">
    <source>
        <dbReference type="Proteomes" id="UP000473278"/>
    </source>
</evidence>
<evidence type="ECO:0000256" key="2">
    <source>
        <dbReference type="ARBA" id="ARBA00023002"/>
    </source>
</evidence>
<evidence type="ECO:0000256" key="1">
    <source>
        <dbReference type="ARBA" id="ARBA00007358"/>
    </source>
</evidence>
<dbReference type="RefSeq" id="WP_165141203.1">
    <property type="nucleotide sequence ID" value="NZ_JAALLT010000002.1"/>
</dbReference>
<dbReference type="GO" id="GO:0046872">
    <property type="term" value="F:metal ion binding"/>
    <property type="evidence" value="ECO:0007669"/>
    <property type="project" value="InterPro"/>
</dbReference>
<dbReference type="Gene3D" id="3.40.50.1970">
    <property type="match status" value="1"/>
</dbReference>
<accession>A0A6M1T1P0</accession>
<proteinExistence type="inferred from homology"/>
<dbReference type="EMBL" id="JAALLT010000002">
    <property type="protein sequence ID" value="NGP76667.1"/>
    <property type="molecule type" value="Genomic_DNA"/>
</dbReference>
<dbReference type="PANTHER" id="PTHR11496">
    <property type="entry name" value="ALCOHOL DEHYDROGENASE"/>
    <property type="match status" value="1"/>
</dbReference>
<keyword evidence="2" id="KW-0560">Oxidoreductase</keyword>
<name>A0A6M1T1P0_9BACT</name>
<dbReference type="PANTHER" id="PTHR11496:SF103">
    <property type="entry name" value="DEHYDROGENASE, PUTATIVE-RELATED"/>
    <property type="match status" value="1"/>
</dbReference>
<protein>
    <submittedName>
        <fullName evidence="5">Phosphonoacetaldehyde reductase</fullName>
    </submittedName>
</protein>
<dbReference type="SUPFAM" id="SSF56796">
    <property type="entry name" value="Dehydroquinate synthase-like"/>
    <property type="match status" value="1"/>
</dbReference>
<organism evidence="5 6">
    <name type="scientific">Halalkalibaculum roseum</name>
    <dbReference type="NCBI Taxonomy" id="2709311"/>
    <lineage>
        <taxon>Bacteria</taxon>
        <taxon>Pseudomonadati</taxon>
        <taxon>Balneolota</taxon>
        <taxon>Balneolia</taxon>
        <taxon>Balneolales</taxon>
        <taxon>Balneolaceae</taxon>
        <taxon>Halalkalibaculum</taxon>
    </lineage>
</organism>
<evidence type="ECO:0000259" key="4">
    <source>
        <dbReference type="Pfam" id="PF25137"/>
    </source>
</evidence>
<reference evidence="5 6" key="1">
    <citation type="submission" date="2020-02" db="EMBL/GenBank/DDBJ databases">
        <title>Balneolaceae bacterium YR4-1, complete genome.</title>
        <authorList>
            <person name="Li Y."/>
            <person name="Wu S."/>
        </authorList>
    </citation>
    <scope>NUCLEOTIDE SEQUENCE [LARGE SCALE GENOMIC DNA]</scope>
    <source>
        <strain evidence="5 6">YR4-1</strain>
    </source>
</reference>
<keyword evidence="6" id="KW-1185">Reference proteome</keyword>
<sequence>MQNEFIGAGTIEEAGRIVESISPQKVFLVSGKRSFELSGAAGVFKKLLGGLDYYRHSEFSENPKFDDLVRGAELIKKYQPDLIIAVGGGSVIDTAKIISVLPTDRHDAEQIIRGETSVSHKIAPLLAIPTTSGSGSEATHFAVAYLDSEKYSVASDRLFPDYVILDPELTYSMSAYQTAVSGIDALCQGIESYWAKRANDESRAYASEAIQLILRSLVKAVNDPNPAVRSNITKGANLAGKAINIAKTTAPHAISYAFTTFYGIPHGHAVALTLGEFFLINTKRAFDKTDNGLMQAMKDLFELMQCNSAEACRDTFQKVMENIGLETKLNKLTSNTVNPSIIVKHINEERLGNHPISLSKKDIHRIITAIL</sequence>
<dbReference type="Proteomes" id="UP000473278">
    <property type="component" value="Unassembled WGS sequence"/>
</dbReference>
<comment type="similarity">
    <text evidence="1">Belongs to the iron-containing alcohol dehydrogenase family.</text>
</comment>
<evidence type="ECO:0000313" key="5">
    <source>
        <dbReference type="EMBL" id="NGP76667.1"/>
    </source>
</evidence>
<gene>
    <name evidence="5" type="ORF">G3570_08485</name>
</gene>
<feature type="domain" description="Fe-containing alcohol dehydrogenase-like C-terminal" evidence="4">
    <location>
        <begin position="178"/>
        <end position="370"/>
    </location>
</feature>
<dbReference type="GO" id="GO:0004022">
    <property type="term" value="F:alcohol dehydrogenase (NAD+) activity"/>
    <property type="evidence" value="ECO:0007669"/>
    <property type="project" value="TreeGrafter"/>
</dbReference>
<dbReference type="GO" id="GO:0017000">
    <property type="term" value="P:antibiotic biosynthetic process"/>
    <property type="evidence" value="ECO:0007669"/>
    <property type="project" value="InterPro"/>
</dbReference>
<evidence type="ECO:0000259" key="3">
    <source>
        <dbReference type="Pfam" id="PF00465"/>
    </source>
</evidence>
<dbReference type="Gene3D" id="1.20.1090.10">
    <property type="entry name" value="Dehydroquinate synthase-like - alpha domain"/>
    <property type="match status" value="1"/>
</dbReference>
<dbReference type="Pfam" id="PF25137">
    <property type="entry name" value="ADH_Fe_C"/>
    <property type="match status" value="1"/>
</dbReference>
<dbReference type="InterPro" id="IPR056798">
    <property type="entry name" value="ADH_Fe_C"/>
</dbReference>
<dbReference type="InterPro" id="IPR035873">
    <property type="entry name" value="PhpC"/>
</dbReference>